<name>A0A3R5UUX1_ORNRH</name>
<dbReference type="InterPro" id="IPR001279">
    <property type="entry name" value="Metallo-B-lactamas"/>
</dbReference>
<dbReference type="Proteomes" id="UP000287701">
    <property type="component" value="Chromosome"/>
</dbReference>
<evidence type="ECO:0000256" key="10">
    <source>
        <dbReference type="ARBA" id="ARBA00022801"/>
    </source>
</evidence>
<evidence type="ECO:0000313" key="14">
    <source>
        <dbReference type="EMBL" id="QAR30344.1"/>
    </source>
</evidence>
<evidence type="ECO:0000256" key="7">
    <source>
        <dbReference type="ARBA" id="ARBA00022723"/>
    </source>
</evidence>
<evidence type="ECO:0000256" key="5">
    <source>
        <dbReference type="ARBA" id="ARBA00011245"/>
    </source>
</evidence>
<dbReference type="PROSITE" id="PS00744">
    <property type="entry name" value="BETA_LACTAMASE_B_2"/>
    <property type="match status" value="1"/>
</dbReference>
<evidence type="ECO:0000256" key="11">
    <source>
        <dbReference type="ARBA" id="ARBA00022833"/>
    </source>
</evidence>
<keyword evidence="12" id="KW-0046">Antibiotic resistance</keyword>
<comment type="subunit">
    <text evidence="5">Monomer.</text>
</comment>
<evidence type="ECO:0000256" key="2">
    <source>
        <dbReference type="ARBA" id="ARBA00001947"/>
    </source>
</evidence>
<evidence type="ECO:0000256" key="6">
    <source>
        <dbReference type="ARBA" id="ARBA00012865"/>
    </source>
</evidence>
<dbReference type="GO" id="GO:0008800">
    <property type="term" value="F:beta-lactamase activity"/>
    <property type="evidence" value="ECO:0007669"/>
    <property type="project" value="UniProtKB-EC"/>
</dbReference>
<evidence type="ECO:0000256" key="1">
    <source>
        <dbReference type="ARBA" id="ARBA00001526"/>
    </source>
</evidence>
<comment type="subcellular location">
    <subcellularLocation>
        <location evidence="3">Periplasm</location>
    </subcellularLocation>
</comment>
<dbReference type="GO" id="GO:0008270">
    <property type="term" value="F:zinc ion binding"/>
    <property type="evidence" value="ECO:0007669"/>
    <property type="project" value="InterPro"/>
</dbReference>
<dbReference type="EC" id="3.5.2.6" evidence="6"/>
<dbReference type="AlphaFoldDB" id="A0A3R5UUX1"/>
<evidence type="ECO:0000313" key="15">
    <source>
        <dbReference type="Proteomes" id="UP000287701"/>
    </source>
</evidence>
<dbReference type="InterPro" id="IPR036866">
    <property type="entry name" value="RibonucZ/Hydroxyglut_hydro"/>
</dbReference>
<dbReference type="Gene3D" id="3.60.15.10">
    <property type="entry name" value="Ribonuclease Z/Hydroxyacylglutathione hydrolase-like"/>
    <property type="match status" value="1"/>
</dbReference>
<reference evidence="14 15" key="1">
    <citation type="submission" date="2019-01" db="EMBL/GenBank/DDBJ databases">
        <title>Whole Genome of Ornithobacterium rhinotracheale FARPER-174b.</title>
        <authorList>
            <person name="Tataje-Lavanda L.A."/>
            <person name="Montalvan A."/>
            <person name="Montesinos R."/>
            <person name="Zimic M."/>
            <person name="Fernandez-Sanchez M."/>
            <person name="Fernandez-Diaz M."/>
        </authorList>
    </citation>
    <scope>NUCLEOTIDE SEQUENCE [LARGE SCALE GENOMIC DNA]</scope>
    <source>
        <strain evidence="14 15">FARPER-174b</strain>
    </source>
</reference>
<keyword evidence="8" id="KW-0732">Signal</keyword>
<sequence>MLKKNFKPLFMLKKNFKPLFMLKKNFKPLFMLKKNFKPLFMLKKNFKPLFMLKKNFKPLFMLKKNFKPLFMLKKNFKPLFMLKKNFKPLFFYLCFWMSLAACQSQSFGGLQFPKIVYQSEDLKVVQIAPDTFVHTSYLATQQWGKVPCNGMIVRYQREAMVFDTPTDEASSEALIHWIENELKAEIKWVVPTHFHDDNLGGLPAFHRNAVMSAAYYKTRDLAKKHQNVQILTGFSSVDSTWDLGGEKIRIGYYGEGHTEDNVVVYFPKDQVLFGGCLVKELGAGKGNLSDAFPQKWSATIQKVKHAYPEAKIVVPGHGKIGGKELLDYTAQLFKP</sequence>
<dbReference type="EMBL" id="CP035107">
    <property type="protein sequence ID" value="QAR30344.1"/>
    <property type="molecule type" value="Genomic_DNA"/>
</dbReference>
<feature type="domain" description="Metallo-beta-lactamase" evidence="13">
    <location>
        <begin position="147"/>
        <end position="317"/>
    </location>
</feature>
<dbReference type="NCBIfam" id="NF033088">
    <property type="entry name" value="bla_subclass_B1"/>
    <property type="match status" value="1"/>
</dbReference>
<evidence type="ECO:0000256" key="12">
    <source>
        <dbReference type="ARBA" id="ARBA00023251"/>
    </source>
</evidence>
<dbReference type="GO" id="GO:0042597">
    <property type="term" value="C:periplasmic space"/>
    <property type="evidence" value="ECO:0007669"/>
    <property type="project" value="UniProtKB-SubCell"/>
</dbReference>
<keyword evidence="10" id="KW-0378">Hydrolase</keyword>
<evidence type="ECO:0000256" key="3">
    <source>
        <dbReference type="ARBA" id="ARBA00004418"/>
    </source>
</evidence>
<gene>
    <name evidence="14" type="primary">bla</name>
    <name evidence="14" type="ORF">EQP59_02710</name>
</gene>
<dbReference type="CDD" id="cd16302">
    <property type="entry name" value="CcrA-like_MBL-B1"/>
    <property type="match status" value="1"/>
</dbReference>
<evidence type="ECO:0000259" key="13">
    <source>
        <dbReference type="SMART" id="SM00849"/>
    </source>
</evidence>
<comment type="catalytic activity">
    <reaction evidence="1">
        <text>a beta-lactam + H2O = a substituted beta-amino acid</text>
        <dbReference type="Rhea" id="RHEA:20401"/>
        <dbReference type="ChEBI" id="CHEBI:15377"/>
        <dbReference type="ChEBI" id="CHEBI:35627"/>
        <dbReference type="ChEBI" id="CHEBI:140347"/>
        <dbReference type="EC" id="3.5.2.6"/>
    </reaction>
</comment>
<comment type="similarity">
    <text evidence="4">Belongs to the metallo-beta-lactamase superfamily. Class-B beta-lactamase family.</text>
</comment>
<protein>
    <recommendedName>
        <fullName evidence="6">beta-lactamase</fullName>
        <ecNumber evidence="6">3.5.2.6</ecNumber>
    </recommendedName>
</protein>
<dbReference type="PANTHER" id="PTHR42951">
    <property type="entry name" value="METALLO-BETA-LACTAMASE DOMAIN-CONTAINING"/>
    <property type="match status" value="1"/>
</dbReference>
<dbReference type="PANTHER" id="PTHR42951:SF4">
    <property type="entry name" value="ACYL-COENZYME A THIOESTERASE MBLAC2"/>
    <property type="match status" value="1"/>
</dbReference>
<dbReference type="GO" id="GO:0017001">
    <property type="term" value="P:antibiotic catabolic process"/>
    <property type="evidence" value="ECO:0007669"/>
    <property type="project" value="InterPro"/>
</dbReference>
<evidence type="ECO:0000256" key="4">
    <source>
        <dbReference type="ARBA" id="ARBA00005250"/>
    </source>
</evidence>
<comment type="cofactor">
    <cofactor evidence="2">
        <name>Zn(2+)</name>
        <dbReference type="ChEBI" id="CHEBI:29105"/>
    </cofactor>
</comment>
<dbReference type="InterPro" id="IPR058199">
    <property type="entry name" value="BlaB//VIM/IMP-1"/>
</dbReference>
<organism evidence="14 15">
    <name type="scientific">Ornithobacterium rhinotracheale</name>
    <dbReference type="NCBI Taxonomy" id="28251"/>
    <lineage>
        <taxon>Bacteria</taxon>
        <taxon>Pseudomonadati</taxon>
        <taxon>Bacteroidota</taxon>
        <taxon>Flavobacteriia</taxon>
        <taxon>Flavobacteriales</taxon>
        <taxon>Weeksellaceae</taxon>
        <taxon>Ornithobacterium</taxon>
    </lineage>
</organism>
<dbReference type="OrthoDB" id="9769598at2"/>
<dbReference type="Pfam" id="PF00753">
    <property type="entry name" value="Lactamase_B"/>
    <property type="match status" value="1"/>
</dbReference>
<dbReference type="SUPFAM" id="SSF56281">
    <property type="entry name" value="Metallo-hydrolase/oxidoreductase"/>
    <property type="match status" value="1"/>
</dbReference>
<dbReference type="SMART" id="SM00849">
    <property type="entry name" value="Lactamase_B"/>
    <property type="match status" value="1"/>
</dbReference>
<proteinExistence type="inferred from homology"/>
<dbReference type="GO" id="GO:0046677">
    <property type="term" value="P:response to antibiotic"/>
    <property type="evidence" value="ECO:0007669"/>
    <property type="project" value="UniProtKB-KW"/>
</dbReference>
<dbReference type="InterPro" id="IPR001018">
    <property type="entry name" value="Beta-lactamase_class-B_CS"/>
</dbReference>
<dbReference type="InterPro" id="IPR050855">
    <property type="entry name" value="NDM-1-like"/>
</dbReference>
<keyword evidence="11" id="KW-0862">Zinc</keyword>
<accession>A0A3R5UUX1</accession>
<keyword evidence="9" id="KW-0574">Periplasm</keyword>
<evidence type="ECO:0000256" key="9">
    <source>
        <dbReference type="ARBA" id="ARBA00022764"/>
    </source>
</evidence>
<keyword evidence="7" id="KW-0479">Metal-binding</keyword>
<evidence type="ECO:0000256" key="8">
    <source>
        <dbReference type="ARBA" id="ARBA00022729"/>
    </source>
</evidence>